<dbReference type="Gene3D" id="1.10.1740.10">
    <property type="match status" value="1"/>
</dbReference>
<dbReference type="KEGG" id="cprv:CYPRO_1800"/>
<comment type="caution">
    <text evidence="9">Lacks conserved residue(s) required for the propagation of feature annotation.</text>
</comment>
<name>A0A345UKP8_9BACT</name>
<evidence type="ECO:0000256" key="5">
    <source>
        <dbReference type="ARBA" id="ARBA00023002"/>
    </source>
</evidence>
<evidence type="ECO:0000313" key="14">
    <source>
        <dbReference type="Proteomes" id="UP000254808"/>
    </source>
</evidence>
<feature type="domain" description="1-deoxy-D-xylulose 5-phosphate reductoisomerase N-terminal" evidence="10">
    <location>
        <begin position="8"/>
        <end position="136"/>
    </location>
</feature>
<dbReference type="Pfam" id="PF08436">
    <property type="entry name" value="DXP_redisom_C"/>
    <property type="match status" value="1"/>
</dbReference>
<feature type="binding site" evidence="9">
    <location>
        <position position="222"/>
    </location>
    <ligand>
        <name>1-deoxy-D-xylulose 5-phosphate</name>
        <dbReference type="ChEBI" id="CHEBI:57792"/>
    </ligand>
</feature>
<dbReference type="SUPFAM" id="SSF51735">
    <property type="entry name" value="NAD(P)-binding Rossmann-fold domains"/>
    <property type="match status" value="1"/>
</dbReference>
<organism evidence="13 14">
    <name type="scientific">Cyclonatronum proteinivorum</name>
    <dbReference type="NCBI Taxonomy" id="1457365"/>
    <lineage>
        <taxon>Bacteria</taxon>
        <taxon>Pseudomonadati</taxon>
        <taxon>Balneolota</taxon>
        <taxon>Balneolia</taxon>
        <taxon>Balneolales</taxon>
        <taxon>Cyclonatronaceae</taxon>
        <taxon>Cyclonatronum</taxon>
    </lineage>
</organism>
<evidence type="ECO:0000259" key="12">
    <source>
        <dbReference type="Pfam" id="PF13288"/>
    </source>
</evidence>
<feature type="binding site" evidence="9">
    <location>
        <position position="216"/>
    </location>
    <ligand>
        <name>1-deoxy-D-xylulose 5-phosphate</name>
        <dbReference type="ChEBI" id="CHEBI:57792"/>
    </ligand>
</feature>
<feature type="binding site" evidence="9">
    <location>
        <position position="203"/>
    </location>
    <ligand>
        <name>1-deoxy-D-xylulose 5-phosphate</name>
        <dbReference type="ChEBI" id="CHEBI:57792"/>
    </ligand>
</feature>
<dbReference type="HAMAP" id="MF_00183">
    <property type="entry name" value="DXP_reductoisom"/>
    <property type="match status" value="1"/>
</dbReference>
<keyword evidence="3 9" id="KW-0479">Metal-binding</keyword>
<feature type="binding site" evidence="9">
    <location>
        <position position="16"/>
    </location>
    <ligand>
        <name>NADPH</name>
        <dbReference type="ChEBI" id="CHEBI:57783"/>
    </ligand>
</feature>
<feature type="binding site" evidence="9">
    <location>
        <position position="128"/>
    </location>
    <ligand>
        <name>NADPH</name>
        <dbReference type="ChEBI" id="CHEBI:57783"/>
    </ligand>
</feature>
<feature type="binding site" evidence="9">
    <location>
        <position position="42"/>
    </location>
    <ligand>
        <name>NADPH</name>
        <dbReference type="ChEBI" id="CHEBI:57783"/>
    </ligand>
</feature>
<feature type="binding site" evidence="9">
    <location>
        <position position="225"/>
    </location>
    <ligand>
        <name>1-deoxy-D-xylulose 5-phosphate</name>
        <dbReference type="ChEBI" id="CHEBI:57792"/>
    </ligand>
</feature>
<comment type="cofactor">
    <cofactor evidence="9">
        <name>Mg(2+)</name>
        <dbReference type="ChEBI" id="CHEBI:18420"/>
    </cofactor>
    <cofactor evidence="9">
        <name>Mn(2+)</name>
        <dbReference type="ChEBI" id="CHEBI:29035"/>
    </cofactor>
</comment>
<evidence type="ECO:0000256" key="1">
    <source>
        <dbReference type="ARBA" id="ARBA00005094"/>
    </source>
</evidence>
<dbReference type="InterPro" id="IPR003821">
    <property type="entry name" value="DXP_reductoisomerase"/>
</dbReference>
<dbReference type="NCBIfam" id="NF009114">
    <property type="entry name" value="PRK12464.1"/>
    <property type="match status" value="1"/>
</dbReference>
<feature type="binding site" evidence="9">
    <location>
        <position position="154"/>
    </location>
    <ligand>
        <name>Mn(2+)</name>
        <dbReference type="ChEBI" id="CHEBI:29035"/>
    </ligand>
</feature>
<keyword evidence="13" id="KW-0413">Isomerase</keyword>
<dbReference type="Pfam" id="PF02670">
    <property type="entry name" value="DXP_reductoisom"/>
    <property type="match status" value="1"/>
</dbReference>
<dbReference type="Pfam" id="PF13288">
    <property type="entry name" value="DXPR_C"/>
    <property type="match status" value="1"/>
</dbReference>
<evidence type="ECO:0000256" key="6">
    <source>
        <dbReference type="ARBA" id="ARBA00023211"/>
    </source>
</evidence>
<feature type="binding site" evidence="9">
    <location>
        <position position="15"/>
    </location>
    <ligand>
        <name>NADPH</name>
        <dbReference type="ChEBI" id="CHEBI:57783"/>
    </ligand>
</feature>
<comment type="function">
    <text evidence="9">Catalyzes the NADPH-dependent rearrangement and reduction of 1-deoxy-D-xylulose-5-phosphate (DXP) to 2-C-methyl-D-erythritol 4-phosphate (MEP).</text>
</comment>
<gene>
    <name evidence="9" type="primary">dxr</name>
    <name evidence="13" type="ORF">CYPRO_1800</name>
</gene>
<dbReference type="GO" id="GO:0030604">
    <property type="term" value="F:1-deoxy-D-xylulose-5-phosphate reductoisomerase activity"/>
    <property type="evidence" value="ECO:0007669"/>
    <property type="project" value="UniProtKB-UniRule"/>
</dbReference>
<dbReference type="FunFam" id="3.40.50.720:FF:000045">
    <property type="entry name" value="1-deoxy-D-xylulose 5-phosphate reductoisomerase"/>
    <property type="match status" value="1"/>
</dbReference>
<dbReference type="GO" id="GO:0070402">
    <property type="term" value="F:NADPH binding"/>
    <property type="evidence" value="ECO:0007669"/>
    <property type="project" value="InterPro"/>
</dbReference>
<evidence type="ECO:0000313" key="13">
    <source>
        <dbReference type="EMBL" id="AXJ01050.1"/>
    </source>
</evidence>
<dbReference type="SUPFAM" id="SSF55347">
    <property type="entry name" value="Glyceraldehyde-3-phosphate dehydrogenase-like, C-terminal domain"/>
    <property type="match status" value="1"/>
</dbReference>
<keyword evidence="4 9" id="KW-0521">NADP</keyword>
<feature type="binding site" evidence="9">
    <location>
        <position position="155"/>
    </location>
    <ligand>
        <name>1-deoxy-D-xylulose 5-phosphate</name>
        <dbReference type="ChEBI" id="CHEBI:57792"/>
    </ligand>
</feature>
<evidence type="ECO:0000259" key="11">
    <source>
        <dbReference type="Pfam" id="PF08436"/>
    </source>
</evidence>
<accession>A0A345UKP8</accession>
<dbReference type="Proteomes" id="UP000254808">
    <property type="component" value="Chromosome"/>
</dbReference>
<comment type="similarity">
    <text evidence="2 9">Belongs to the DXR family.</text>
</comment>
<dbReference type="InterPro" id="IPR026877">
    <property type="entry name" value="DXPR_C"/>
</dbReference>
<dbReference type="GO" id="GO:0016853">
    <property type="term" value="F:isomerase activity"/>
    <property type="evidence" value="ECO:0007669"/>
    <property type="project" value="UniProtKB-KW"/>
</dbReference>
<evidence type="ECO:0000256" key="2">
    <source>
        <dbReference type="ARBA" id="ARBA00006825"/>
    </source>
</evidence>
<feature type="binding site" evidence="9">
    <location>
        <position position="156"/>
    </location>
    <ligand>
        <name>Mn(2+)</name>
        <dbReference type="ChEBI" id="CHEBI:29035"/>
    </ligand>
</feature>
<feature type="binding site" evidence="9">
    <location>
        <position position="225"/>
    </location>
    <ligand>
        <name>Mn(2+)</name>
        <dbReference type="ChEBI" id="CHEBI:29035"/>
    </ligand>
</feature>
<proteinExistence type="inferred from homology"/>
<dbReference type="InterPro" id="IPR013512">
    <property type="entry name" value="DXP_reductoisomerase_N"/>
</dbReference>
<evidence type="ECO:0000256" key="3">
    <source>
        <dbReference type="ARBA" id="ARBA00022723"/>
    </source>
</evidence>
<dbReference type="Gene3D" id="3.40.50.720">
    <property type="entry name" value="NAD(P)-binding Rossmann-like Domain"/>
    <property type="match status" value="1"/>
</dbReference>
<dbReference type="GO" id="GO:0051484">
    <property type="term" value="P:isopentenyl diphosphate biosynthetic process, methylerythritol 4-phosphate pathway involved in terpenoid biosynthetic process"/>
    <property type="evidence" value="ECO:0007669"/>
    <property type="project" value="TreeGrafter"/>
</dbReference>
<evidence type="ECO:0000256" key="4">
    <source>
        <dbReference type="ARBA" id="ARBA00022857"/>
    </source>
</evidence>
<dbReference type="InterPro" id="IPR036291">
    <property type="entry name" value="NAD(P)-bd_dom_sf"/>
</dbReference>
<reference evidence="13 14" key="1">
    <citation type="submission" date="2018-03" db="EMBL/GenBank/DDBJ databases">
        <title>Phenotypic and genomic properties of Cyclonatronum proteinivorum gen. nov., sp. nov., a haloalkaliphilic bacteroidete from soda lakes possessing Na+-translocating rhodopsin.</title>
        <authorList>
            <person name="Toshchakov S.V."/>
            <person name="Korzhenkov A."/>
            <person name="Samarov N.I."/>
            <person name="Kublanov I.V."/>
            <person name="Muntyan M.S."/>
            <person name="Sorokin D.Y."/>
        </authorList>
    </citation>
    <scope>NUCLEOTIDE SEQUENCE [LARGE SCALE GENOMIC DNA]</scope>
    <source>
        <strain evidence="13 14">Omega</strain>
    </source>
</reference>
<dbReference type="PANTHER" id="PTHR30525">
    <property type="entry name" value="1-DEOXY-D-XYLULOSE 5-PHOSPHATE REDUCTOISOMERASE"/>
    <property type="match status" value="1"/>
</dbReference>
<dbReference type="NCBIfam" id="TIGR00243">
    <property type="entry name" value="Dxr"/>
    <property type="match status" value="1"/>
</dbReference>
<dbReference type="InterPro" id="IPR013644">
    <property type="entry name" value="DXP_reductoisomerase_C"/>
</dbReference>
<dbReference type="SUPFAM" id="SSF69055">
    <property type="entry name" value="1-deoxy-D-xylulose-5-phosphate reductoisomerase, C-terminal domain"/>
    <property type="match status" value="1"/>
</dbReference>
<dbReference type="PIRSF" id="PIRSF006205">
    <property type="entry name" value="Dxp_reductismrs"/>
    <property type="match status" value="1"/>
</dbReference>
<evidence type="ECO:0000256" key="7">
    <source>
        <dbReference type="ARBA" id="ARBA00023229"/>
    </source>
</evidence>
<feature type="binding site" evidence="9">
    <location>
        <position position="129"/>
    </location>
    <ligand>
        <name>1-deoxy-D-xylulose 5-phosphate</name>
        <dbReference type="ChEBI" id="CHEBI:57792"/>
    </ligand>
</feature>
<feature type="binding site" evidence="9">
    <location>
        <position position="130"/>
    </location>
    <ligand>
        <name>NADPH</name>
        <dbReference type="ChEBI" id="CHEBI:57783"/>
    </ligand>
</feature>
<feature type="binding site" evidence="9">
    <location>
        <position position="180"/>
    </location>
    <ligand>
        <name>1-deoxy-D-xylulose 5-phosphate</name>
        <dbReference type="ChEBI" id="CHEBI:57792"/>
    </ligand>
</feature>
<feature type="binding site" evidence="9">
    <location>
        <position position="17"/>
    </location>
    <ligand>
        <name>NADPH</name>
        <dbReference type="ChEBI" id="CHEBI:57783"/>
    </ligand>
</feature>
<comment type="catalytic activity">
    <reaction evidence="8">
        <text>2-C-methyl-D-erythritol 4-phosphate + NADP(+) = 1-deoxy-D-xylulose 5-phosphate + NADPH + H(+)</text>
        <dbReference type="Rhea" id="RHEA:13717"/>
        <dbReference type="ChEBI" id="CHEBI:15378"/>
        <dbReference type="ChEBI" id="CHEBI:57783"/>
        <dbReference type="ChEBI" id="CHEBI:57792"/>
        <dbReference type="ChEBI" id="CHEBI:58262"/>
        <dbReference type="ChEBI" id="CHEBI:58349"/>
        <dbReference type="EC" id="1.1.1.267"/>
    </reaction>
    <physiologicalReaction direction="right-to-left" evidence="8">
        <dbReference type="Rhea" id="RHEA:13719"/>
    </physiologicalReaction>
</comment>
<dbReference type="InterPro" id="IPR036169">
    <property type="entry name" value="DXPR_C_sf"/>
</dbReference>
<feature type="domain" description="DXP reductoisomerase C-terminal" evidence="12">
    <location>
        <begin position="265"/>
        <end position="381"/>
    </location>
</feature>
<keyword evidence="5 9" id="KW-0560">Oxidoreductase</keyword>
<feature type="binding site" evidence="9">
    <location>
        <position position="156"/>
    </location>
    <ligand>
        <name>1-deoxy-D-xylulose 5-phosphate</name>
        <dbReference type="ChEBI" id="CHEBI:57792"/>
    </ligand>
</feature>
<keyword evidence="6 9" id="KW-0464">Manganese</keyword>
<dbReference type="GO" id="GO:0030145">
    <property type="term" value="F:manganese ion binding"/>
    <property type="evidence" value="ECO:0007669"/>
    <property type="project" value="TreeGrafter"/>
</dbReference>
<protein>
    <recommendedName>
        <fullName evidence="9">1-deoxy-D-xylulose 5-phosphate reductoisomerase</fullName>
        <shortName evidence="9">DXP reductoisomerase</shortName>
        <ecNumber evidence="9">1.1.1.267</ecNumber>
    </recommendedName>
    <alternativeName>
        <fullName evidence="9">1-deoxyxylulose-5-phosphate reductoisomerase</fullName>
    </alternativeName>
    <alternativeName>
        <fullName evidence="9">2-C-methyl-D-erythritol 4-phosphate synthase</fullName>
    </alternativeName>
</protein>
<sequence>MLMSSINVLLLGSTGSIGTQTLDIIRANPDKFRVSGLTANSNCTLLAEQIAEFRPPVAVIASEDKRAELIEKLAGRSPQTQILSGYDSVVDISRELSYDVLLNALVGFSGFRPTTEALKAGRKVALANKESLVVGGELLQKYTKDGISNLIPVDSEHSAILQCLIGEEGNAIEKLLITASGGPFRTLPLDQMAGITPERALKHPNWSMGAKITIDSATMMNKGLEIIEAYWLYHLPLHKIQAVIHPQSIIHSMVTFEDGSTKAQMGYPDMKVPIQYALTWPARIPLETPRMDFSTLRELTFEEVDFARYPCLKLALEAIDSGGFAPAVLNAANEIAVHRFLNREIPYIGIPKIVSEALLSVQPDSDITMEALVAADEETRAFAAQLSI</sequence>
<feature type="binding site" evidence="9">
    <location>
        <position position="221"/>
    </location>
    <ligand>
        <name>1-deoxy-D-xylulose 5-phosphate</name>
        <dbReference type="ChEBI" id="CHEBI:57792"/>
    </ligand>
</feature>
<evidence type="ECO:0000256" key="8">
    <source>
        <dbReference type="ARBA" id="ARBA00048543"/>
    </source>
</evidence>
<comment type="pathway">
    <text evidence="1 9">Isoprenoid biosynthesis; isopentenyl diphosphate biosynthesis via DXP pathway; isopentenyl diphosphate from 1-deoxy-D-xylulose 5-phosphate: step 1/6.</text>
</comment>
<feature type="binding site" evidence="9">
    <location>
        <position position="209"/>
    </location>
    <ligand>
        <name>NADPH</name>
        <dbReference type="ChEBI" id="CHEBI:57783"/>
    </ligand>
</feature>
<feature type="binding site" evidence="9">
    <location>
        <position position="14"/>
    </location>
    <ligand>
        <name>NADPH</name>
        <dbReference type="ChEBI" id="CHEBI:57783"/>
    </ligand>
</feature>
<evidence type="ECO:0000256" key="9">
    <source>
        <dbReference type="HAMAP-Rule" id="MF_00183"/>
    </source>
</evidence>
<keyword evidence="7 9" id="KW-0414">Isoprene biosynthesis</keyword>
<dbReference type="EMBL" id="CP027806">
    <property type="protein sequence ID" value="AXJ01050.1"/>
    <property type="molecule type" value="Genomic_DNA"/>
</dbReference>
<keyword evidence="14" id="KW-1185">Reference proteome</keyword>
<dbReference type="UniPathway" id="UPA00056">
    <property type="reaction ID" value="UER00092"/>
</dbReference>
<evidence type="ECO:0000259" key="10">
    <source>
        <dbReference type="Pfam" id="PF02670"/>
    </source>
</evidence>
<feature type="domain" description="1-deoxy-D-xylulose 5-phosphate reductoisomerase C-terminal" evidence="11">
    <location>
        <begin position="150"/>
        <end position="233"/>
    </location>
</feature>
<keyword evidence="9" id="KW-0460">Magnesium</keyword>
<dbReference type="AlphaFoldDB" id="A0A345UKP8"/>
<dbReference type="PANTHER" id="PTHR30525:SF0">
    <property type="entry name" value="1-DEOXY-D-XYLULOSE 5-PHOSPHATE REDUCTOISOMERASE, CHLOROPLASTIC"/>
    <property type="match status" value="1"/>
</dbReference>
<dbReference type="EC" id="1.1.1.267" evidence="9"/>